<dbReference type="AlphaFoldDB" id="A0A9D1GSV5"/>
<dbReference type="EMBL" id="DVLL01000008">
    <property type="protein sequence ID" value="HIT58444.1"/>
    <property type="molecule type" value="Genomic_DNA"/>
</dbReference>
<comment type="caution">
    <text evidence="1">The sequence shown here is derived from an EMBL/GenBank/DDBJ whole genome shotgun (WGS) entry which is preliminary data.</text>
</comment>
<dbReference type="Gene3D" id="1.10.10.1150">
    <property type="entry name" value="Coenzyme PQQ synthesis protein D (PqqD)"/>
    <property type="match status" value="1"/>
</dbReference>
<accession>A0A9D1GSV5</accession>
<evidence type="ECO:0000313" key="1">
    <source>
        <dbReference type="EMBL" id="HIT58444.1"/>
    </source>
</evidence>
<dbReference type="InterPro" id="IPR041881">
    <property type="entry name" value="PqqD_sf"/>
</dbReference>
<dbReference type="InterPro" id="IPR008792">
    <property type="entry name" value="PQQD"/>
</dbReference>
<sequence>MKIKEGFILRKVAGSFMVVPIGENAAKIGGLMSLNETAADIWKLIEKEDRSEEEIVQLLSNEYDAPIEEIREAVQRFSAELQSRGIAEK</sequence>
<gene>
    <name evidence="1" type="ORF">IAC39_01800</name>
</gene>
<evidence type="ECO:0000313" key="2">
    <source>
        <dbReference type="Proteomes" id="UP000824136"/>
    </source>
</evidence>
<name>A0A9D1GSV5_9FIRM</name>
<dbReference type="Proteomes" id="UP000824136">
    <property type="component" value="Unassembled WGS sequence"/>
</dbReference>
<reference evidence="1" key="2">
    <citation type="journal article" date="2021" name="PeerJ">
        <title>Extensive microbial diversity within the chicken gut microbiome revealed by metagenomics and culture.</title>
        <authorList>
            <person name="Gilroy R."/>
            <person name="Ravi A."/>
            <person name="Getino M."/>
            <person name="Pursley I."/>
            <person name="Horton D.L."/>
            <person name="Alikhan N.F."/>
            <person name="Baker D."/>
            <person name="Gharbi K."/>
            <person name="Hall N."/>
            <person name="Watson M."/>
            <person name="Adriaenssens E.M."/>
            <person name="Foster-Nyarko E."/>
            <person name="Jarju S."/>
            <person name="Secka A."/>
            <person name="Antonio M."/>
            <person name="Oren A."/>
            <person name="Chaudhuri R.R."/>
            <person name="La Ragione R."/>
            <person name="Hildebrand F."/>
            <person name="Pallen M.J."/>
        </authorList>
    </citation>
    <scope>NUCLEOTIDE SEQUENCE</scope>
    <source>
        <strain evidence="1">CHK33-4379</strain>
    </source>
</reference>
<organism evidence="1 2">
    <name type="scientific">Candidatus Faeciplasma pullistercoris</name>
    <dbReference type="NCBI Taxonomy" id="2840800"/>
    <lineage>
        <taxon>Bacteria</taxon>
        <taxon>Bacillati</taxon>
        <taxon>Bacillota</taxon>
        <taxon>Clostridia</taxon>
        <taxon>Eubacteriales</taxon>
        <taxon>Oscillospiraceae</taxon>
        <taxon>Oscillospiraceae incertae sedis</taxon>
        <taxon>Candidatus Faeciplasma</taxon>
    </lineage>
</organism>
<proteinExistence type="predicted"/>
<dbReference type="Pfam" id="PF05402">
    <property type="entry name" value="PqqD"/>
    <property type="match status" value="1"/>
</dbReference>
<reference evidence="1" key="1">
    <citation type="submission" date="2020-10" db="EMBL/GenBank/DDBJ databases">
        <authorList>
            <person name="Gilroy R."/>
        </authorList>
    </citation>
    <scope>NUCLEOTIDE SEQUENCE</scope>
    <source>
        <strain evidence="1">CHK33-4379</strain>
    </source>
</reference>
<protein>
    <submittedName>
        <fullName evidence="1">PqqD family protein</fullName>
    </submittedName>
</protein>